<gene>
    <name evidence="8" type="ORF">SAMN05216233_109216</name>
</gene>
<dbReference type="PANTHER" id="PTHR30349:SF64">
    <property type="entry name" value="PROPHAGE INTEGRASE INTD-RELATED"/>
    <property type="match status" value="1"/>
</dbReference>
<dbReference type="OrthoDB" id="9789256at2"/>
<evidence type="ECO:0000256" key="5">
    <source>
        <dbReference type="PROSITE-ProRule" id="PRU01248"/>
    </source>
</evidence>
<dbReference type="PROSITE" id="PS51898">
    <property type="entry name" value="TYR_RECOMBINASE"/>
    <property type="match status" value="1"/>
</dbReference>
<organism evidence="8 9">
    <name type="scientific">Desulfoluna spongiiphila</name>
    <dbReference type="NCBI Taxonomy" id="419481"/>
    <lineage>
        <taxon>Bacteria</taxon>
        <taxon>Pseudomonadati</taxon>
        <taxon>Thermodesulfobacteriota</taxon>
        <taxon>Desulfobacteria</taxon>
        <taxon>Desulfobacterales</taxon>
        <taxon>Desulfolunaceae</taxon>
        <taxon>Desulfoluna</taxon>
    </lineage>
</organism>
<keyword evidence="9" id="KW-1185">Reference proteome</keyword>
<dbReference type="Gene3D" id="1.10.150.130">
    <property type="match status" value="1"/>
</dbReference>
<dbReference type="GO" id="GO:0015074">
    <property type="term" value="P:DNA integration"/>
    <property type="evidence" value="ECO:0007669"/>
    <property type="project" value="UniProtKB-KW"/>
</dbReference>
<comment type="similarity">
    <text evidence="1">Belongs to the 'phage' integrase family.</text>
</comment>
<keyword evidence="3 5" id="KW-0238">DNA-binding</keyword>
<keyword evidence="4" id="KW-0233">DNA recombination</keyword>
<dbReference type="STRING" id="419481.SAMN05216233_109216"/>
<dbReference type="GO" id="GO:0003677">
    <property type="term" value="F:DNA binding"/>
    <property type="evidence" value="ECO:0007669"/>
    <property type="project" value="UniProtKB-UniRule"/>
</dbReference>
<dbReference type="RefSeq" id="WP_092211276.1">
    <property type="nucleotide sequence ID" value="NZ_FMUX01000009.1"/>
</dbReference>
<dbReference type="InterPro" id="IPR002104">
    <property type="entry name" value="Integrase_catalytic"/>
</dbReference>
<proteinExistence type="inferred from homology"/>
<evidence type="ECO:0000256" key="4">
    <source>
        <dbReference type="ARBA" id="ARBA00023172"/>
    </source>
</evidence>
<dbReference type="PROSITE" id="PS51900">
    <property type="entry name" value="CB"/>
    <property type="match status" value="1"/>
</dbReference>
<evidence type="ECO:0000313" key="8">
    <source>
        <dbReference type="EMBL" id="SCY46463.1"/>
    </source>
</evidence>
<sequence>MAVKLSYRVSMPKLWRHPDYDTFYALWQEGPKRRRKALCMPGSRRATKDPKLAQKLFTQFTRRLMAGQVAAIKTGHTVSFGAFKKEFLDYVETNRSEGTFLAYKQGMDKASSCWGDTTDVNQINTRHLDKLGTDLFRAGLAPATVNKHYRHVKAALKKAAKWEYIDHAIDFPKPVKEPKSIRYIPKEHMARIMAHIDEPEFYDFCTLSCYLGLRNGEALRLTLADVDNPPDYLRIVPLQKNRKESRVPINATARDTLSRCMARAREKKRQKLFRWKCRTHMGQKFKLAVRAAGFEHYRFHDLRHTFASYLAMGGANLQAIQELMRHESMASTLIYSKLSPDHLKAASEQFCLTLGPMPLPTGTDE</sequence>
<reference evidence="8 9" key="1">
    <citation type="submission" date="2016-10" db="EMBL/GenBank/DDBJ databases">
        <authorList>
            <person name="de Groot N.N."/>
        </authorList>
    </citation>
    <scope>NUCLEOTIDE SEQUENCE [LARGE SCALE GENOMIC DNA]</scope>
    <source>
        <strain evidence="8 9">AA1</strain>
    </source>
</reference>
<dbReference type="CDD" id="cd00796">
    <property type="entry name" value="INT_Rci_Hp1_C"/>
    <property type="match status" value="1"/>
</dbReference>
<dbReference type="Pfam" id="PF00589">
    <property type="entry name" value="Phage_integrase"/>
    <property type="match status" value="1"/>
</dbReference>
<dbReference type="Gene3D" id="1.10.443.10">
    <property type="entry name" value="Intergrase catalytic core"/>
    <property type="match status" value="1"/>
</dbReference>
<evidence type="ECO:0000313" key="9">
    <source>
        <dbReference type="Proteomes" id="UP000198870"/>
    </source>
</evidence>
<name>A0A1G5G4F1_9BACT</name>
<dbReference type="Proteomes" id="UP000198870">
    <property type="component" value="Unassembled WGS sequence"/>
</dbReference>
<dbReference type="InterPro" id="IPR044068">
    <property type="entry name" value="CB"/>
</dbReference>
<evidence type="ECO:0000256" key="1">
    <source>
        <dbReference type="ARBA" id="ARBA00008857"/>
    </source>
</evidence>
<dbReference type="GO" id="GO:0006310">
    <property type="term" value="P:DNA recombination"/>
    <property type="evidence" value="ECO:0007669"/>
    <property type="project" value="UniProtKB-KW"/>
</dbReference>
<dbReference type="SUPFAM" id="SSF56349">
    <property type="entry name" value="DNA breaking-rejoining enzymes"/>
    <property type="match status" value="1"/>
</dbReference>
<dbReference type="PANTHER" id="PTHR30349">
    <property type="entry name" value="PHAGE INTEGRASE-RELATED"/>
    <property type="match status" value="1"/>
</dbReference>
<feature type="domain" description="Tyr recombinase" evidence="6">
    <location>
        <begin position="179"/>
        <end position="348"/>
    </location>
</feature>
<evidence type="ECO:0000256" key="2">
    <source>
        <dbReference type="ARBA" id="ARBA00022908"/>
    </source>
</evidence>
<protein>
    <submittedName>
        <fullName evidence="8">Site-specific recombinase XerD</fullName>
    </submittedName>
</protein>
<dbReference type="InterPro" id="IPR010998">
    <property type="entry name" value="Integrase_recombinase_N"/>
</dbReference>
<keyword evidence="2" id="KW-0229">DNA integration</keyword>
<dbReference type="AlphaFoldDB" id="A0A1G5G4F1"/>
<evidence type="ECO:0000256" key="3">
    <source>
        <dbReference type="ARBA" id="ARBA00023125"/>
    </source>
</evidence>
<dbReference type="InterPro" id="IPR013762">
    <property type="entry name" value="Integrase-like_cat_sf"/>
</dbReference>
<dbReference type="InterPro" id="IPR011010">
    <property type="entry name" value="DNA_brk_join_enz"/>
</dbReference>
<accession>A0A1G5G4F1</accession>
<feature type="domain" description="Core-binding (CB)" evidence="7">
    <location>
        <begin position="78"/>
        <end position="160"/>
    </location>
</feature>
<evidence type="ECO:0000259" key="7">
    <source>
        <dbReference type="PROSITE" id="PS51900"/>
    </source>
</evidence>
<dbReference type="EMBL" id="FMUX01000009">
    <property type="protein sequence ID" value="SCY46463.1"/>
    <property type="molecule type" value="Genomic_DNA"/>
</dbReference>
<dbReference type="InterPro" id="IPR050090">
    <property type="entry name" value="Tyrosine_recombinase_XerCD"/>
</dbReference>
<evidence type="ECO:0000259" key="6">
    <source>
        <dbReference type="PROSITE" id="PS51898"/>
    </source>
</evidence>